<evidence type="ECO:0000259" key="7">
    <source>
        <dbReference type="SMART" id="SM00581"/>
    </source>
</evidence>
<evidence type="ECO:0000256" key="6">
    <source>
        <dbReference type="SAM" id="MobiDB-lite"/>
    </source>
</evidence>
<dbReference type="GO" id="GO:0003723">
    <property type="term" value="F:RNA binding"/>
    <property type="evidence" value="ECO:0007669"/>
    <property type="project" value="TreeGrafter"/>
</dbReference>
<dbReference type="InterPro" id="IPR006568">
    <property type="entry name" value="PSP_pro-rich"/>
</dbReference>
<dbReference type="STRING" id="451379.A0A158R5Q5"/>
<evidence type="ECO:0000256" key="4">
    <source>
        <dbReference type="ARBA" id="ARBA00022833"/>
    </source>
</evidence>
<keyword evidence="2" id="KW-0479">Metal-binding</keyword>
<keyword evidence="3" id="KW-0863">Zinc-finger</keyword>
<organism evidence="8 9">
    <name type="scientific">Syphacia muris</name>
    <dbReference type="NCBI Taxonomy" id="451379"/>
    <lineage>
        <taxon>Eukaryota</taxon>
        <taxon>Metazoa</taxon>
        <taxon>Ecdysozoa</taxon>
        <taxon>Nematoda</taxon>
        <taxon>Chromadorea</taxon>
        <taxon>Rhabditida</taxon>
        <taxon>Spirurina</taxon>
        <taxon>Oxyuridomorpha</taxon>
        <taxon>Oxyuroidea</taxon>
        <taxon>Oxyuridae</taxon>
        <taxon>Syphacia</taxon>
    </lineage>
</organism>
<comment type="subcellular location">
    <subcellularLocation>
        <location evidence="1">Nucleus</location>
    </subcellularLocation>
</comment>
<keyword evidence="4" id="KW-0862">Zinc</keyword>
<proteinExistence type="predicted"/>
<dbReference type="GO" id="GO:0008270">
    <property type="term" value="F:zinc ion binding"/>
    <property type="evidence" value="ECO:0007669"/>
    <property type="project" value="UniProtKB-KW"/>
</dbReference>
<protein>
    <submittedName>
        <fullName evidence="9">PSP domain-containing protein</fullName>
    </submittedName>
</protein>
<dbReference type="WBParaSite" id="SMUV_0000776801-mRNA-1">
    <property type="protein sequence ID" value="SMUV_0000776801-mRNA-1"/>
    <property type="gene ID" value="SMUV_0000776801"/>
</dbReference>
<sequence length="462" mass="52078">MNSEEQISVREPGECTPSSPLLELDSFEDSDDVIFVQEIPGKNSIRNDSCESIIATDDNNISLLECFDSEMMDSTSDSMFVLDRTGTVNGVQESLPEKDLGSKGHHREKFKNKKKVKKLNMSMVLTFSGTPEPSSEADQKSTKKATCFNCGGNHLLDDCDAPRDAKRIAKNRSAHYRKTCARYTTDLEVSAYKPGVISKELREALGIGNCDIPEWIYRMRRLGFIDGYPPAYLKRAIEGERQTVLKFYMDDSSFEDDYTNDSSEAECFVPKINKAKMLKYPGFNVDSAELNDRERNNFRIPSFSDFVDYHQCALSNKIKMEREKKQKSSSKRRCQEKANAKCKKTRNDIEVLDNNKSASASSMSSVRLRQEKCEEIASTSAESSKPIEPVAVSCVQSLPSVLAMSTSKYGGTLQGTDSNVKPDLEKFRKGIVPFEAREDVNLKRGFFKELMRLMKKNGANNY</sequence>
<evidence type="ECO:0000256" key="3">
    <source>
        <dbReference type="ARBA" id="ARBA00022771"/>
    </source>
</evidence>
<keyword evidence="5" id="KW-0539">Nucleus</keyword>
<evidence type="ECO:0000256" key="1">
    <source>
        <dbReference type="ARBA" id="ARBA00004123"/>
    </source>
</evidence>
<feature type="domain" description="PSP proline-rich" evidence="7">
    <location>
        <begin position="189"/>
        <end position="246"/>
    </location>
</feature>
<name>A0A158R5Q5_9BILA</name>
<evidence type="ECO:0000313" key="8">
    <source>
        <dbReference type="Proteomes" id="UP000046393"/>
    </source>
</evidence>
<reference evidence="9" key="1">
    <citation type="submission" date="2016-04" db="UniProtKB">
        <authorList>
            <consortium name="WormBaseParasite"/>
        </authorList>
    </citation>
    <scope>IDENTIFICATION</scope>
</reference>
<dbReference type="SMART" id="SM00581">
    <property type="entry name" value="PSP"/>
    <property type="match status" value="1"/>
</dbReference>
<dbReference type="Proteomes" id="UP000046393">
    <property type="component" value="Unplaced"/>
</dbReference>
<accession>A0A158R5Q5</accession>
<dbReference type="Pfam" id="PF04046">
    <property type="entry name" value="PSP"/>
    <property type="match status" value="1"/>
</dbReference>
<feature type="region of interest" description="Disordered" evidence="6">
    <location>
        <begin position="1"/>
        <end position="23"/>
    </location>
</feature>
<dbReference type="PANTHER" id="PTHR13316">
    <property type="entry name" value="ZINC FINGER, CCHC DOMAIN CONTAINING 8"/>
    <property type="match status" value="1"/>
</dbReference>
<dbReference type="PANTHER" id="PTHR13316:SF0">
    <property type="entry name" value="ZINC FINGER CCHC DOMAIN-CONTAINING PROTEIN 8"/>
    <property type="match status" value="1"/>
</dbReference>
<evidence type="ECO:0000256" key="2">
    <source>
        <dbReference type="ARBA" id="ARBA00022723"/>
    </source>
</evidence>
<dbReference type="AlphaFoldDB" id="A0A158R5Q5"/>
<dbReference type="GO" id="GO:0071013">
    <property type="term" value="C:catalytic step 2 spliceosome"/>
    <property type="evidence" value="ECO:0007669"/>
    <property type="project" value="TreeGrafter"/>
</dbReference>
<keyword evidence="8" id="KW-1185">Reference proteome</keyword>
<evidence type="ECO:0000313" key="9">
    <source>
        <dbReference type="WBParaSite" id="SMUV_0000776801-mRNA-1"/>
    </source>
</evidence>
<dbReference type="InterPro" id="IPR052115">
    <property type="entry name" value="NEXT_complex_subunit_ZCCHC8"/>
</dbReference>
<evidence type="ECO:0000256" key="5">
    <source>
        <dbReference type="ARBA" id="ARBA00023242"/>
    </source>
</evidence>